<protein>
    <submittedName>
        <fullName evidence="3">Uncharacterized protein</fullName>
    </submittedName>
</protein>
<reference evidence="3 4" key="1">
    <citation type="journal article" date="2023" name="IScience">
        <title>Expanded male sex-determining region conserved during the evolution of homothallism in the green alga Volvox.</title>
        <authorList>
            <person name="Yamamoto K."/>
            <person name="Matsuzaki R."/>
            <person name="Mahakham W."/>
            <person name="Heman W."/>
            <person name="Sekimoto H."/>
            <person name="Kawachi M."/>
            <person name="Minakuchi Y."/>
            <person name="Toyoda A."/>
            <person name="Nozaki H."/>
        </authorList>
    </citation>
    <scope>NUCLEOTIDE SEQUENCE [LARGE SCALE GENOMIC DNA]</scope>
    <source>
        <strain evidence="3 4">NIES-4468</strain>
    </source>
</reference>
<evidence type="ECO:0000256" key="1">
    <source>
        <dbReference type="SAM" id="Coils"/>
    </source>
</evidence>
<name>A0ABQ5SIB9_9CHLO</name>
<dbReference type="Proteomes" id="UP001165090">
    <property type="component" value="Unassembled WGS sequence"/>
</dbReference>
<evidence type="ECO:0000256" key="2">
    <source>
        <dbReference type="SAM" id="MobiDB-lite"/>
    </source>
</evidence>
<feature type="coiled-coil region" evidence="1">
    <location>
        <begin position="16"/>
        <end position="57"/>
    </location>
</feature>
<sequence length="124" mass="13374">MRKQLQRLQAEKGQQIAAVRREAAASQAEMEALREQLRLAQQQVAQHEDDLAAATTTVATAATITTPSAAADVDLQLVPPPSPFPTYRRCHCRRQLGGDGVVLWGGRPFQGGERASGADRRGEG</sequence>
<keyword evidence="4" id="KW-1185">Reference proteome</keyword>
<feature type="region of interest" description="Disordered" evidence="2">
    <location>
        <begin position="105"/>
        <end position="124"/>
    </location>
</feature>
<organism evidence="3 4">
    <name type="scientific">Volvox africanus</name>
    <dbReference type="NCBI Taxonomy" id="51714"/>
    <lineage>
        <taxon>Eukaryota</taxon>
        <taxon>Viridiplantae</taxon>
        <taxon>Chlorophyta</taxon>
        <taxon>core chlorophytes</taxon>
        <taxon>Chlorophyceae</taxon>
        <taxon>CS clade</taxon>
        <taxon>Chlamydomonadales</taxon>
        <taxon>Volvocaceae</taxon>
        <taxon>Volvox</taxon>
    </lineage>
</organism>
<keyword evidence="1" id="KW-0175">Coiled coil</keyword>
<evidence type="ECO:0000313" key="4">
    <source>
        <dbReference type="Proteomes" id="UP001165090"/>
    </source>
</evidence>
<dbReference type="EMBL" id="BSDZ01000086">
    <property type="protein sequence ID" value="GLI69707.1"/>
    <property type="molecule type" value="Genomic_DNA"/>
</dbReference>
<accession>A0ABQ5SIB9</accession>
<comment type="caution">
    <text evidence="3">The sequence shown here is derived from an EMBL/GenBank/DDBJ whole genome shotgun (WGS) entry which is preliminary data.</text>
</comment>
<evidence type="ECO:0000313" key="3">
    <source>
        <dbReference type="EMBL" id="GLI69707.1"/>
    </source>
</evidence>
<gene>
    <name evidence="3" type="ORF">VaNZ11_014213</name>
</gene>
<proteinExistence type="predicted"/>